<dbReference type="SMART" id="SM00849">
    <property type="entry name" value="Lactamase_B"/>
    <property type="match status" value="1"/>
</dbReference>
<evidence type="ECO:0000313" key="7">
    <source>
        <dbReference type="EMBL" id="MBE6270259.1"/>
    </source>
</evidence>
<keyword evidence="2" id="KW-0479">Metal-binding</keyword>
<evidence type="ECO:0000259" key="6">
    <source>
        <dbReference type="SMART" id="SM00849"/>
    </source>
</evidence>
<keyword evidence="3" id="KW-0378">Hydrolase</keyword>
<protein>
    <submittedName>
        <fullName evidence="7">MBL fold metallo-hydrolase</fullName>
    </submittedName>
</protein>
<dbReference type="AlphaFoldDB" id="A0A9D5S7M3"/>
<dbReference type="Proteomes" id="UP000806522">
    <property type="component" value="Unassembled WGS sequence"/>
</dbReference>
<accession>A0A9D5S7M3</accession>
<evidence type="ECO:0000256" key="1">
    <source>
        <dbReference type="ARBA" id="ARBA00001947"/>
    </source>
</evidence>
<evidence type="ECO:0000256" key="5">
    <source>
        <dbReference type="SAM" id="MobiDB-lite"/>
    </source>
</evidence>
<sequence>MLNIKTFSFNMLQENTYVVYDDTCECVIIDCGAYYPEECEALVNFINEQQLRPVHLLCTHGHFDHNFGINTVYDTWGLKPEIAAEDEWLISDIPTHFEEMSGIRLKRTFISPGHFFTPDEVIHFGNHEFKLLRTPGHTPGGVSFWCEEEQVVFTGDTLFRMSIGRTDFERGSYADIIHSLQQVLAALPADTKVYPGHGPQSTIGDEKQYNPYMNA</sequence>
<evidence type="ECO:0000256" key="2">
    <source>
        <dbReference type="ARBA" id="ARBA00022723"/>
    </source>
</evidence>
<dbReference type="Gene3D" id="3.60.15.10">
    <property type="entry name" value="Ribonuclease Z/Hydroxyacylglutathione hydrolase-like"/>
    <property type="match status" value="1"/>
</dbReference>
<dbReference type="InterPro" id="IPR051453">
    <property type="entry name" value="MBL_Glyoxalase_II"/>
</dbReference>
<dbReference type="InterPro" id="IPR001279">
    <property type="entry name" value="Metallo-B-lactamas"/>
</dbReference>
<dbReference type="PANTHER" id="PTHR46233">
    <property type="entry name" value="HYDROXYACYLGLUTATHIONE HYDROLASE GLOC"/>
    <property type="match status" value="1"/>
</dbReference>
<dbReference type="SUPFAM" id="SSF56281">
    <property type="entry name" value="Metallo-hydrolase/oxidoreductase"/>
    <property type="match status" value="1"/>
</dbReference>
<evidence type="ECO:0000256" key="3">
    <source>
        <dbReference type="ARBA" id="ARBA00022801"/>
    </source>
</evidence>
<dbReference type="PANTHER" id="PTHR46233:SF3">
    <property type="entry name" value="HYDROXYACYLGLUTATHIONE HYDROLASE GLOC"/>
    <property type="match status" value="1"/>
</dbReference>
<gene>
    <name evidence="7" type="ORF">E7101_04840</name>
</gene>
<reference evidence="7" key="1">
    <citation type="submission" date="2019-04" db="EMBL/GenBank/DDBJ databases">
        <title>Evolution of Biomass-Degrading Anaerobic Consortia Revealed by Metagenomics.</title>
        <authorList>
            <person name="Peng X."/>
        </authorList>
    </citation>
    <scope>NUCLEOTIDE SEQUENCE</scope>
    <source>
        <strain evidence="7">SIG140</strain>
    </source>
</reference>
<feature type="domain" description="Metallo-beta-lactamase" evidence="6">
    <location>
        <begin position="13"/>
        <end position="197"/>
    </location>
</feature>
<keyword evidence="4" id="KW-0862">Zinc</keyword>
<organism evidence="7 8">
    <name type="scientific">Xylanibacter ruminicola</name>
    <name type="common">Prevotella ruminicola</name>
    <dbReference type="NCBI Taxonomy" id="839"/>
    <lineage>
        <taxon>Bacteria</taxon>
        <taxon>Pseudomonadati</taxon>
        <taxon>Bacteroidota</taxon>
        <taxon>Bacteroidia</taxon>
        <taxon>Bacteroidales</taxon>
        <taxon>Prevotellaceae</taxon>
        <taxon>Xylanibacter</taxon>
    </lineage>
</organism>
<evidence type="ECO:0000256" key="4">
    <source>
        <dbReference type="ARBA" id="ARBA00022833"/>
    </source>
</evidence>
<evidence type="ECO:0000313" key="8">
    <source>
        <dbReference type="Proteomes" id="UP000806522"/>
    </source>
</evidence>
<proteinExistence type="predicted"/>
<dbReference type="EMBL" id="SUYC01000004">
    <property type="protein sequence ID" value="MBE6270259.1"/>
    <property type="molecule type" value="Genomic_DNA"/>
</dbReference>
<feature type="region of interest" description="Disordered" evidence="5">
    <location>
        <begin position="196"/>
        <end position="215"/>
    </location>
</feature>
<name>A0A9D5S7M3_XYLRU</name>
<dbReference type="InterPro" id="IPR036866">
    <property type="entry name" value="RibonucZ/Hydroxyglut_hydro"/>
</dbReference>
<dbReference type="Pfam" id="PF00753">
    <property type="entry name" value="Lactamase_B"/>
    <property type="match status" value="1"/>
</dbReference>
<dbReference type="GO" id="GO:0046872">
    <property type="term" value="F:metal ion binding"/>
    <property type="evidence" value="ECO:0007669"/>
    <property type="project" value="UniProtKB-KW"/>
</dbReference>
<comment type="caution">
    <text evidence="7">The sequence shown here is derived from an EMBL/GenBank/DDBJ whole genome shotgun (WGS) entry which is preliminary data.</text>
</comment>
<dbReference type="CDD" id="cd06262">
    <property type="entry name" value="metallo-hydrolase-like_MBL-fold"/>
    <property type="match status" value="1"/>
</dbReference>
<dbReference type="GO" id="GO:0016787">
    <property type="term" value="F:hydrolase activity"/>
    <property type="evidence" value="ECO:0007669"/>
    <property type="project" value="UniProtKB-KW"/>
</dbReference>
<comment type="cofactor">
    <cofactor evidence="1">
        <name>Zn(2+)</name>
        <dbReference type="ChEBI" id="CHEBI:29105"/>
    </cofactor>
</comment>